<dbReference type="Gene3D" id="1.10.10.2830">
    <property type="match status" value="1"/>
</dbReference>
<dbReference type="InterPro" id="IPR050336">
    <property type="entry name" value="Chromosome_partition/occlusion"/>
</dbReference>
<accession>A0A955RLM4</accession>
<dbReference type="SMART" id="SM00470">
    <property type="entry name" value="ParB"/>
    <property type="match status" value="1"/>
</dbReference>
<dbReference type="Proteomes" id="UP000714915">
    <property type="component" value="Unassembled WGS sequence"/>
</dbReference>
<evidence type="ECO:0000313" key="6">
    <source>
        <dbReference type="Proteomes" id="UP000714915"/>
    </source>
</evidence>
<dbReference type="SUPFAM" id="SSF110849">
    <property type="entry name" value="ParB/Sulfiredoxin"/>
    <property type="match status" value="1"/>
</dbReference>
<comment type="similarity">
    <text evidence="1">Belongs to the ParB family.</text>
</comment>
<dbReference type="SUPFAM" id="SSF109709">
    <property type="entry name" value="KorB DNA-binding domain-like"/>
    <property type="match status" value="1"/>
</dbReference>
<evidence type="ECO:0000259" key="4">
    <source>
        <dbReference type="SMART" id="SM00470"/>
    </source>
</evidence>
<dbReference type="AlphaFoldDB" id="A0A955RLM4"/>
<dbReference type="FunFam" id="3.90.1530.30:FF:000001">
    <property type="entry name" value="Chromosome partitioning protein ParB"/>
    <property type="match status" value="1"/>
</dbReference>
<dbReference type="GO" id="GO:0045881">
    <property type="term" value="P:positive regulation of sporulation resulting in formation of a cellular spore"/>
    <property type="evidence" value="ECO:0007669"/>
    <property type="project" value="TreeGrafter"/>
</dbReference>
<feature type="domain" description="ParB-like N-terminal" evidence="4">
    <location>
        <begin position="31"/>
        <end position="121"/>
    </location>
</feature>
<reference evidence="5" key="1">
    <citation type="submission" date="2020-04" db="EMBL/GenBank/DDBJ databases">
        <authorList>
            <person name="Zhang T."/>
        </authorList>
    </citation>
    <scope>NUCLEOTIDE SEQUENCE</scope>
    <source>
        <strain evidence="5">HKST-UBA09</strain>
    </source>
</reference>
<dbReference type="CDD" id="cd16393">
    <property type="entry name" value="SPO0J_N"/>
    <property type="match status" value="1"/>
</dbReference>
<comment type="caution">
    <text evidence="5">The sequence shown here is derived from an EMBL/GenBank/DDBJ whole genome shotgun (WGS) entry which is preliminary data.</text>
</comment>
<dbReference type="PANTHER" id="PTHR33375">
    <property type="entry name" value="CHROMOSOME-PARTITIONING PROTEIN PARB-RELATED"/>
    <property type="match status" value="1"/>
</dbReference>
<dbReference type="InterPro" id="IPR004437">
    <property type="entry name" value="ParB/RepB/Spo0J"/>
</dbReference>
<dbReference type="GO" id="GO:0005694">
    <property type="term" value="C:chromosome"/>
    <property type="evidence" value="ECO:0007669"/>
    <property type="project" value="TreeGrafter"/>
</dbReference>
<reference evidence="5" key="2">
    <citation type="journal article" date="2021" name="Microbiome">
        <title>Successional dynamics and alternative stable states in a saline activated sludge microbial community over 9 years.</title>
        <authorList>
            <person name="Wang Y."/>
            <person name="Ye J."/>
            <person name="Ju F."/>
            <person name="Liu L."/>
            <person name="Boyd J.A."/>
            <person name="Deng Y."/>
            <person name="Parks D.H."/>
            <person name="Jiang X."/>
            <person name="Yin X."/>
            <person name="Woodcroft B.J."/>
            <person name="Tyson G.W."/>
            <person name="Hugenholtz P."/>
            <person name="Polz M.F."/>
            <person name="Zhang T."/>
        </authorList>
    </citation>
    <scope>NUCLEOTIDE SEQUENCE</scope>
    <source>
        <strain evidence="5">HKST-UBA09</strain>
    </source>
</reference>
<dbReference type="InterPro" id="IPR003115">
    <property type="entry name" value="ParB_N"/>
</dbReference>
<dbReference type="Gene3D" id="3.90.1530.30">
    <property type="match status" value="1"/>
</dbReference>
<proteinExistence type="inferred from homology"/>
<name>A0A955RLM4_9BACT</name>
<dbReference type="GO" id="GO:0003677">
    <property type="term" value="F:DNA binding"/>
    <property type="evidence" value="ECO:0007669"/>
    <property type="project" value="UniProtKB-KW"/>
</dbReference>
<dbReference type="InterPro" id="IPR041468">
    <property type="entry name" value="HTH_ParB/Spo0J"/>
</dbReference>
<dbReference type="InterPro" id="IPR036086">
    <property type="entry name" value="ParB/Sulfiredoxin_sf"/>
</dbReference>
<dbReference type="EMBL" id="JAGQLF010000004">
    <property type="protein sequence ID" value="MCA9386517.1"/>
    <property type="molecule type" value="Genomic_DNA"/>
</dbReference>
<dbReference type="PANTHER" id="PTHR33375:SF1">
    <property type="entry name" value="CHROMOSOME-PARTITIONING PROTEIN PARB-RELATED"/>
    <property type="match status" value="1"/>
</dbReference>
<dbReference type="FunFam" id="1.10.10.2830:FF:000001">
    <property type="entry name" value="Chromosome partitioning protein ParB"/>
    <property type="match status" value="1"/>
</dbReference>
<sequence length="286" mass="32122">MASKRPALGKGLSALITDNSVAASGQNGFIPNLPIEVIVPNPYQPRAEMNPDKLVELADSIREHGVIEPLLVTKKGENTYELIAGERRWRASQLAGVKFVPVVIKEATPQDMLELAVIENLQREDLNPLEEAMAFEQLYTTFNMTHDKISKRVGISRPAVANKIRLLALPDEIKKGLLEDKVSEGHARALLSLKTKEDMIAAYKKILKDNLSVRAVEELVRRLNKGQMKDKKRTNRILDDRTLTIEKDLKTKFGDSVTFFRSKLGGKITIPFKNEDELDNLMNKLV</sequence>
<evidence type="ECO:0000313" key="5">
    <source>
        <dbReference type="EMBL" id="MCA9386517.1"/>
    </source>
</evidence>
<dbReference type="Pfam" id="PF17762">
    <property type="entry name" value="HTH_ParB"/>
    <property type="match status" value="1"/>
</dbReference>
<dbReference type="NCBIfam" id="TIGR00180">
    <property type="entry name" value="parB_part"/>
    <property type="match status" value="1"/>
</dbReference>
<keyword evidence="3" id="KW-0238">DNA-binding</keyword>
<evidence type="ECO:0000256" key="1">
    <source>
        <dbReference type="ARBA" id="ARBA00006295"/>
    </source>
</evidence>
<dbReference type="Pfam" id="PF02195">
    <property type="entry name" value="ParB_N"/>
    <property type="match status" value="1"/>
</dbReference>
<protein>
    <submittedName>
        <fullName evidence="5">ParB/RepB/Spo0J family partition protein</fullName>
    </submittedName>
</protein>
<evidence type="ECO:0000256" key="2">
    <source>
        <dbReference type="ARBA" id="ARBA00022829"/>
    </source>
</evidence>
<gene>
    <name evidence="5" type="ORF">KC669_00615</name>
</gene>
<dbReference type="GO" id="GO:0007059">
    <property type="term" value="P:chromosome segregation"/>
    <property type="evidence" value="ECO:0007669"/>
    <property type="project" value="UniProtKB-KW"/>
</dbReference>
<organism evidence="5 6">
    <name type="scientific">Candidatus Dojkabacteria bacterium</name>
    <dbReference type="NCBI Taxonomy" id="2099670"/>
    <lineage>
        <taxon>Bacteria</taxon>
        <taxon>Candidatus Dojkabacteria</taxon>
    </lineage>
</organism>
<evidence type="ECO:0000256" key="3">
    <source>
        <dbReference type="ARBA" id="ARBA00023125"/>
    </source>
</evidence>
<keyword evidence="2" id="KW-0159">Chromosome partition</keyword>